<dbReference type="RefSeq" id="XP_062633164.1">
    <property type="nucleotide sequence ID" value="XM_062782182.1"/>
</dbReference>
<dbReference type="Proteomes" id="UP001302676">
    <property type="component" value="Unassembled WGS sequence"/>
</dbReference>
<evidence type="ECO:0000256" key="1">
    <source>
        <dbReference type="SAM" id="MobiDB-lite"/>
    </source>
</evidence>
<organism evidence="2 3">
    <name type="scientific">Dichotomopilus funicola</name>
    <dbReference type="NCBI Taxonomy" id="1934379"/>
    <lineage>
        <taxon>Eukaryota</taxon>
        <taxon>Fungi</taxon>
        <taxon>Dikarya</taxon>
        <taxon>Ascomycota</taxon>
        <taxon>Pezizomycotina</taxon>
        <taxon>Sordariomycetes</taxon>
        <taxon>Sordariomycetidae</taxon>
        <taxon>Sordariales</taxon>
        <taxon>Chaetomiaceae</taxon>
        <taxon>Dichotomopilus</taxon>
    </lineage>
</organism>
<comment type="caution">
    <text evidence="2">The sequence shown here is derived from an EMBL/GenBank/DDBJ whole genome shotgun (WGS) entry which is preliminary data.</text>
</comment>
<evidence type="ECO:0000313" key="2">
    <source>
        <dbReference type="EMBL" id="KAK4139793.1"/>
    </source>
</evidence>
<feature type="region of interest" description="Disordered" evidence="1">
    <location>
        <begin position="133"/>
        <end position="161"/>
    </location>
</feature>
<sequence length="395" mass="41654">MNSLTGSSPRYLSSTGALATCDGCREGGQGLYNPLTATLISPGIIPGHSLETAHLLPRSDLKMDDILQKLASIQEQVLELQRAMKHGNMDTQFKVPNMLGKGPGTDNPTKIGENVARPQCLGVVESQNQGCSIGDPWMGFPQSQASPKLDSRPQPRPEPAPANLEETYARFFGLPVEDMGPFESEFLAGSGPVSPSNGEGGQAPYHVSIDSVSAAYPPDRSNPACMSDKDPSTTKKTAVQANDGTVVPALPRPSPRPVGHHLPIPVIDLTDHPSNLNTTYCDSRSQDLNIPVPGVEPQRTAVQLESPSIVFKGLDMADEVAGTTGLNPTKGQDTAGERNLTNWYQYNPAVGAPCSVPSSLSVQAGSFDSIAPTTGLGGPDSLCLGSHMASVHTKR</sequence>
<accession>A0AAN6ZJ63</accession>
<name>A0AAN6ZJ63_9PEZI</name>
<evidence type="ECO:0000313" key="3">
    <source>
        <dbReference type="Proteomes" id="UP001302676"/>
    </source>
</evidence>
<reference evidence="2" key="1">
    <citation type="journal article" date="2023" name="Mol. Phylogenet. Evol.">
        <title>Genome-scale phylogeny and comparative genomics of the fungal order Sordariales.</title>
        <authorList>
            <person name="Hensen N."/>
            <person name="Bonometti L."/>
            <person name="Westerberg I."/>
            <person name="Brannstrom I.O."/>
            <person name="Guillou S."/>
            <person name="Cros-Aarteil S."/>
            <person name="Calhoun S."/>
            <person name="Haridas S."/>
            <person name="Kuo A."/>
            <person name="Mondo S."/>
            <person name="Pangilinan J."/>
            <person name="Riley R."/>
            <person name="LaButti K."/>
            <person name="Andreopoulos B."/>
            <person name="Lipzen A."/>
            <person name="Chen C."/>
            <person name="Yan M."/>
            <person name="Daum C."/>
            <person name="Ng V."/>
            <person name="Clum A."/>
            <person name="Steindorff A."/>
            <person name="Ohm R.A."/>
            <person name="Martin F."/>
            <person name="Silar P."/>
            <person name="Natvig D.O."/>
            <person name="Lalanne C."/>
            <person name="Gautier V."/>
            <person name="Ament-Velasquez S.L."/>
            <person name="Kruys A."/>
            <person name="Hutchinson M.I."/>
            <person name="Powell A.J."/>
            <person name="Barry K."/>
            <person name="Miller A.N."/>
            <person name="Grigoriev I.V."/>
            <person name="Debuchy R."/>
            <person name="Gladieux P."/>
            <person name="Hiltunen Thoren M."/>
            <person name="Johannesson H."/>
        </authorList>
    </citation>
    <scope>NUCLEOTIDE SEQUENCE</scope>
    <source>
        <strain evidence="2">CBS 141.50</strain>
    </source>
</reference>
<gene>
    <name evidence="2" type="ORF">C8A04DRAFT_32690</name>
</gene>
<feature type="region of interest" description="Disordered" evidence="1">
    <location>
        <begin position="186"/>
        <end position="205"/>
    </location>
</feature>
<reference evidence="2" key="2">
    <citation type="submission" date="2023-05" db="EMBL/GenBank/DDBJ databases">
        <authorList>
            <consortium name="Lawrence Berkeley National Laboratory"/>
            <person name="Steindorff A."/>
            <person name="Hensen N."/>
            <person name="Bonometti L."/>
            <person name="Westerberg I."/>
            <person name="Brannstrom I.O."/>
            <person name="Guillou S."/>
            <person name="Cros-Aarteil S."/>
            <person name="Calhoun S."/>
            <person name="Haridas S."/>
            <person name="Kuo A."/>
            <person name="Mondo S."/>
            <person name="Pangilinan J."/>
            <person name="Riley R."/>
            <person name="Labutti K."/>
            <person name="Andreopoulos B."/>
            <person name="Lipzen A."/>
            <person name="Chen C."/>
            <person name="Yanf M."/>
            <person name="Daum C."/>
            <person name="Ng V."/>
            <person name="Clum A."/>
            <person name="Ohm R."/>
            <person name="Martin F."/>
            <person name="Silar P."/>
            <person name="Natvig D."/>
            <person name="Lalanne C."/>
            <person name="Gautier V."/>
            <person name="Ament-Velasquez S.L."/>
            <person name="Kruys A."/>
            <person name="Hutchinson M.I."/>
            <person name="Powell A.J."/>
            <person name="Barry K."/>
            <person name="Miller A.N."/>
            <person name="Grigoriev I.V."/>
            <person name="Debuchy R."/>
            <person name="Gladieux P."/>
            <person name="Thoren M.H."/>
            <person name="Johannesson H."/>
        </authorList>
    </citation>
    <scope>NUCLEOTIDE SEQUENCE</scope>
    <source>
        <strain evidence="2">CBS 141.50</strain>
    </source>
</reference>
<dbReference type="EMBL" id="MU853649">
    <property type="protein sequence ID" value="KAK4139793.1"/>
    <property type="molecule type" value="Genomic_DNA"/>
</dbReference>
<proteinExistence type="predicted"/>
<keyword evidence="3" id="KW-1185">Reference proteome</keyword>
<protein>
    <submittedName>
        <fullName evidence="2">Uncharacterized protein</fullName>
    </submittedName>
</protein>
<dbReference type="AlphaFoldDB" id="A0AAN6ZJ63"/>
<dbReference type="GeneID" id="87818795"/>